<reference evidence="5 6" key="1">
    <citation type="journal article" date="2015" name="Nature">
        <title>rRNA introns, odd ribosomes, and small enigmatic genomes across a large radiation of phyla.</title>
        <authorList>
            <person name="Brown C.T."/>
            <person name="Hug L.A."/>
            <person name="Thomas B.C."/>
            <person name="Sharon I."/>
            <person name="Castelle C.J."/>
            <person name="Singh A."/>
            <person name="Wilkins M.J."/>
            <person name="Williams K.H."/>
            <person name="Banfield J.F."/>
        </authorList>
    </citation>
    <scope>NUCLEOTIDE SEQUENCE [LARGE SCALE GENOMIC DNA]</scope>
</reference>
<dbReference type="Pfam" id="PF01165">
    <property type="entry name" value="Ribosomal_S21"/>
    <property type="match status" value="1"/>
</dbReference>
<dbReference type="EMBL" id="LBPV01000022">
    <property type="protein sequence ID" value="KKP65466.1"/>
    <property type="molecule type" value="Genomic_DNA"/>
</dbReference>
<keyword evidence="2" id="KW-0689">Ribosomal protein</keyword>
<evidence type="ECO:0000313" key="6">
    <source>
        <dbReference type="Proteomes" id="UP000033866"/>
    </source>
</evidence>
<evidence type="ECO:0000256" key="2">
    <source>
        <dbReference type="ARBA" id="ARBA00022980"/>
    </source>
</evidence>
<accession>A0A0G0BP89</accession>
<organism evidence="5 6">
    <name type="scientific">candidate division WS6 bacterium GW2011_GWE1_34_7</name>
    <dbReference type="NCBI Taxonomy" id="1619093"/>
    <lineage>
        <taxon>Bacteria</taxon>
        <taxon>Candidatus Dojkabacteria</taxon>
    </lineage>
</organism>
<dbReference type="NCBIfam" id="TIGR00030">
    <property type="entry name" value="S21p"/>
    <property type="match status" value="1"/>
</dbReference>
<gene>
    <name evidence="5" type="ORF">UR61_C0022G0007</name>
</gene>
<dbReference type="GO" id="GO:1990904">
    <property type="term" value="C:ribonucleoprotein complex"/>
    <property type="evidence" value="ECO:0007669"/>
    <property type="project" value="UniProtKB-KW"/>
</dbReference>
<dbReference type="GO" id="GO:0003735">
    <property type="term" value="F:structural constituent of ribosome"/>
    <property type="evidence" value="ECO:0007669"/>
    <property type="project" value="InterPro"/>
</dbReference>
<proteinExistence type="inferred from homology"/>
<dbReference type="GO" id="GO:0005840">
    <property type="term" value="C:ribosome"/>
    <property type="evidence" value="ECO:0007669"/>
    <property type="project" value="UniProtKB-KW"/>
</dbReference>
<evidence type="ECO:0000256" key="3">
    <source>
        <dbReference type="ARBA" id="ARBA00023274"/>
    </source>
</evidence>
<dbReference type="AlphaFoldDB" id="A0A0G0BP89"/>
<protein>
    <recommendedName>
        <fullName evidence="4">Small ribosomal subunit protein bS21</fullName>
    </recommendedName>
</protein>
<keyword evidence="3" id="KW-0687">Ribonucleoprotein</keyword>
<dbReference type="Proteomes" id="UP000033866">
    <property type="component" value="Unassembled WGS sequence"/>
</dbReference>
<dbReference type="GO" id="GO:0006412">
    <property type="term" value="P:translation"/>
    <property type="evidence" value="ECO:0007669"/>
    <property type="project" value="InterPro"/>
</dbReference>
<name>A0A0G0BP89_9BACT</name>
<comment type="caution">
    <text evidence="5">The sequence shown here is derived from an EMBL/GenBank/DDBJ whole genome shotgun (WGS) entry which is preliminary data.</text>
</comment>
<evidence type="ECO:0000256" key="1">
    <source>
        <dbReference type="ARBA" id="ARBA00006640"/>
    </source>
</evidence>
<sequence length="66" mass="8112">MAVIVHANENIDSALKRLHREVMREKILETYREKVFRIKPSILKIQKRREWAKMKRRRRTAARRAK</sequence>
<dbReference type="InterPro" id="IPR001911">
    <property type="entry name" value="Ribosomal_bS21"/>
</dbReference>
<comment type="similarity">
    <text evidence="1">Belongs to the bacterial ribosomal protein bS21 family.</text>
</comment>
<evidence type="ECO:0000256" key="4">
    <source>
        <dbReference type="ARBA" id="ARBA00035135"/>
    </source>
</evidence>
<evidence type="ECO:0000313" key="5">
    <source>
        <dbReference type="EMBL" id="KKP65466.1"/>
    </source>
</evidence>